<proteinExistence type="predicted"/>
<dbReference type="EMBL" id="HACG01036264">
    <property type="protein sequence ID" value="CEK83129.1"/>
    <property type="molecule type" value="Transcribed_RNA"/>
</dbReference>
<reference evidence="1" key="1">
    <citation type="submission" date="2014-12" db="EMBL/GenBank/DDBJ databases">
        <title>Insight into the proteome of Arion vulgaris.</title>
        <authorList>
            <person name="Aradska J."/>
            <person name="Bulat T."/>
            <person name="Smidak R."/>
            <person name="Sarate P."/>
            <person name="Gangsoo J."/>
            <person name="Sialana F."/>
            <person name="Bilban M."/>
            <person name="Lubec G."/>
        </authorList>
    </citation>
    <scope>NUCLEOTIDE SEQUENCE</scope>
    <source>
        <tissue evidence="1">Skin</tissue>
    </source>
</reference>
<gene>
    <name evidence="1" type="primary">ORF135332</name>
    <name evidence="2" type="synonym">ORF135364</name>
    <name evidence="3" type="synonym">ORF135368</name>
</gene>
<name>A0A0B7AQ01_9EUPU</name>
<protein>
    <submittedName>
        <fullName evidence="1">Uncharacterized protein</fullName>
    </submittedName>
</protein>
<organism evidence="1">
    <name type="scientific">Arion vulgaris</name>
    <dbReference type="NCBI Taxonomy" id="1028688"/>
    <lineage>
        <taxon>Eukaryota</taxon>
        <taxon>Metazoa</taxon>
        <taxon>Spiralia</taxon>
        <taxon>Lophotrochozoa</taxon>
        <taxon>Mollusca</taxon>
        <taxon>Gastropoda</taxon>
        <taxon>Heterobranchia</taxon>
        <taxon>Euthyneura</taxon>
        <taxon>Panpulmonata</taxon>
        <taxon>Eupulmonata</taxon>
        <taxon>Stylommatophora</taxon>
        <taxon>Helicina</taxon>
        <taxon>Arionoidea</taxon>
        <taxon>Arionidae</taxon>
        <taxon>Arion</taxon>
    </lineage>
</organism>
<accession>A0A0B7AQ01</accession>
<evidence type="ECO:0000313" key="2">
    <source>
        <dbReference type="EMBL" id="CEK83135.1"/>
    </source>
</evidence>
<dbReference type="EMBL" id="HACG01036270">
    <property type="protein sequence ID" value="CEK83135.1"/>
    <property type="molecule type" value="Transcribed_RNA"/>
</dbReference>
<dbReference type="AlphaFoldDB" id="A0A0B7AQ01"/>
<evidence type="ECO:0000313" key="1">
    <source>
        <dbReference type="EMBL" id="CEK83129.1"/>
    </source>
</evidence>
<evidence type="ECO:0000313" key="3">
    <source>
        <dbReference type="EMBL" id="CEK83136.1"/>
    </source>
</evidence>
<dbReference type="EMBL" id="HACG01036271">
    <property type="protein sequence ID" value="CEK83136.1"/>
    <property type="molecule type" value="Transcribed_RNA"/>
</dbReference>
<sequence>MSLQSLSRVSSNNSMSLTRFLKNNGFRIQRQKNGRLGSSLVPHAVKATNRLIPTDLMDVTTASLDLVYTSQGVYMPP</sequence>